<keyword evidence="1" id="KW-0812">Transmembrane</keyword>
<dbReference type="EMBL" id="RCOS01000053">
    <property type="protein sequence ID" value="RSN76730.1"/>
    <property type="molecule type" value="Genomic_DNA"/>
</dbReference>
<dbReference type="AlphaFoldDB" id="A0A3R9PLL8"/>
<protein>
    <submittedName>
        <fullName evidence="2">Uncharacterized protein</fullName>
    </submittedName>
</protein>
<evidence type="ECO:0000256" key="1">
    <source>
        <dbReference type="SAM" id="Phobius"/>
    </source>
</evidence>
<accession>A0A3R9PLL8</accession>
<keyword evidence="1" id="KW-0472">Membrane</keyword>
<gene>
    <name evidence="2" type="ORF">D6D85_03535</name>
</gene>
<proteinExistence type="predicted"/>
<evidence type="ECO:0000313" key="3">
    <source>
        <dbReference type="Proteomes" id="UP000277582"/>
    </source>
</evidence>
<sequence>MRRGDILGIFLVFWGLSLSIYSYEVLGDIPLTALGAGAFVTGISLLSTVSKSPYREAFDLLLKAYADNISRVLEEFGASSRAVYLSNGSILVPLSGSPRKVPSKIQNSLIVGERGGYYLFIQSPISSEDLSPDIEASLYSVLVDSLGLCDSVMVSRNDEKIILKIRNSRASQVSARFSQVLGPLAAHLACSIVAASSRANYSLEDVKEEKGDIIASLVMIDAEKGSSV</sequence>
<dbReference type="RefSeq" id="WP_125670669.1">
    <property type="nucleotide sequence ID" value="NZ_RCOS01000053.1"/>
</dbReference>
<dbReference type="Proteomes" id="UP000277582">
    <property type="component" value="Unassembled WGS sequence"/>
</dbReference>
<evidence type="ECO:0000313" key="2">
    <source>
        <dbReference type="EMBL" id="RSN76730.1"/>
    </source>
</evidence>
<reference evidence="2 3" key="1">
    <citation type="submission" date="2018-10" db="EMBL/GenBank/DDBJ databases">
        <title>Co-occurring genomic capacity for anaerobic methane metabolism and dissimilatory sulfite reduction discovered in the Korarchaeota.</title>
        <authorList>
            <person name="Mckay L.J."/>
            <person name="Dlakic M."/>
            <person name="Fields M.W."/>
            <person name="Delmont T.O."/>
            <person name="Eren A.M."/>
            <person name="Jay Z.J."/>
            <person name="Klingelsmith K.B."/>
            <person name="Rusch D.B."/>
            <person name="Inskeep W.P."/>
        </authorList>
    </citation>
    <scope>NUCLEOTIDE SEQUENCE [LARGE SCALE GENOMIC DNA]</scope>
    <source>
        <strain evidence="2 3">MDKW</strain>
    </source>
</reference>
<keyword evidence="3" id="KW-1185">Reference proteome</keyword>
<organism evidence="2 3">
    <name type="scientific">Candidatus Methanodesulfokora washburnensis</name>
    <dbReference type="NCBI Taxonomy" id="2478471"/>
    <lineage>
        <taxon>Archaea</taxon>
        <taxon>Thermoproteota</taxon>
        <taxon>Candidatus Korarchaeia</taxon>
        <taxon>Candidatus Korarchaeia incertae sedis</taxon>
        <taxon>Candidatus Methanodesulfokora</taxon>
    </lineage>
</organism>
<feature type="transmembrane region" description="Helical" evidence="1">
    <location>
        <begin position="7"/>
        <end position="23"/>
    </location>
</feature>
<keyword evidence="1" id="KW-1133">Transmembrane helix</keyword>
<name>A0A3R9PLL8_9CREN</name>
<comment type="caution">
    <text evidence="2">The sequence shown here is derived from an EMBL/GenBank/DDBJ whole genome shotgun (WGS) entry which is preliminary data.</text>
</comment>